<protein>
    <recommendedName>
        <fullName evidence="3">ADF-H domain-containing protein</fullName>
    </recommendedName>
</protein>
<reference evidence="1" key="1">
    <citation type="submission" date="2022-12" db="EMBL/GenBank/DDBJ databases">
        <authorList>
            <person name="Webb A."/>
        </authorList>
    </citation>
    <scope>NUCLEOTIDE SEQUENCE</scope>
    <source>
        <strain evidence="1">Pd1</strain>
    </source>
</reference>
<organism evidence="1 2">
    <name type="scientific">Peronospora destructor</name>
    <dbReference type="NCBI Taxonomy" id="86335"/>
    <lineage>
        <taxon>Eukaryota</taxon>
        <taxon>Sar</taxon>
        <taxon>Stramenopiles</taxon>
        <taxon>Oomycota</taxon>
        <taxon>Peronosporomycetes</taxon>
        <taxon>Peronosporales</taxon>
        <taxon>Peronosporaceae</taxon>
        <taxon>Peronospora</taxon>
    </lineage>
</organism>
<dbReference type="Proteomes" id="UP001162029">
    <property type="component" value="Unassembled WGS sequence"/>
</dbReference>
<evidence type="ECO:0000313" key="2">
    <source>
        <dbReference type="Proteomes" id="UP001162029"/>
    </source>
</evidence>
<proteinExistence type="predicted"/>
<dbReference type="EMBL" id="CANTFM010001110">
    <property type="protein sequence ID" value="CAI5735167.1"/>
    <property type="molecule type" value="Genomic_DNA"/>
</dbReference>
<comment type="caution">
    <text evidence="1">The sequence shown here is derived from an EMBL/GenBank/DDBJ whole genome shotgun (WGS) entry which is preliminary data.</text>
</comment>
<gene>
    <name evidence="1" type="ORF">PDE001_LOCUS5935</name>
</gene>
<evidence type="ECO:0000313" key="1">
    <source>
        <dbReference type="EMBL" id="CAI5735167.1"/>
    </source>
</evidence>
<keyword evidence="2" id="KW-1185">Reference proteome</keyword>
<name>A0AAV0UDT0_9STRA</name>
<evidence type="ECO:0008006" key="3">
    <source>
        <dbReference type="Google" id="ProtNLM"/>
    </source>
</evidence>
<dbReference type="AlphaFoldDB" id="A0AAV0UDT0"/>
<accession>A0AAV0UDT0</accession>
<sequence>MPGSATLEEIEALALKQSAHPEEDQVVTITFVEEDEGEKEGNMLSVLPTAYCLPFGVLSVIVVYYSDDGSGRAAVATFYTPKALASCTATSLSASIFDDFAHFPQNAVRLPELLSSLH</sequence>